<protein>
    <submittedName>
        <fullName evidence="3">Helix-turn-helix protein</fullName>
    </submittedName>
</protein>
<dbReference type="Proteomes" id="UP000247540">
    <property type="component" value="Unassembled WGS sequence"/>
</dbReference>
<name>A0A318SX07_9BURK</name>
<comment type="caution">
    <text evidence="3">The sequence shown here is derived from an EMBL/GenBank/DDBJ whole genome shotgun (WGS) entry which is preliminary data.</text>
</comment>
<dbReference type="PROSITE" id="PS50943">
    <property type="entry name" value="HTH_CROC1"/>
    <property type="match status" value="1"/>
</dbReference>
<feature type="region of interest" description="Disordered" evidence="1">
    <location>
        <begin position="130"/>
        <end position="153"/>
    </location>
</feature>
<evidence type="ECO:0000256" key="1">
    <source>
        <dbReference type="SAM" id="MobiDB-lite"/>
    </source>
</evidence>
<feature type="domain" description="HTH cro/C1-type" evidence="2">
    <location>
        <begin position="8"/>
        <end position="63"/>
    </location>
</feature>
<evidence type="ECO:0000313" key="3">
    <source>
        <dbReference type="EMBL" id="PYE76153.1"/>
    </source>
</evidence>
<keyword evidence="4" id="KW-1185">Reference proteome</keyword>
<dbReference type="Gene3D" id="1.10.260.40">
    <property type="entry name" value="lambda repressor-like DNA-binding domains"/>
    <property type="match status" value="1"/>
</dbReference>
<dbReference type="EMBL" id="QJTC01000015">
    <property type="protein sequence ID" value="PYE76153.1"/>
    <property type="molecule type" value="Genomic_DNA"/>
</dbReference>
<dbReference type="OrthoDB" id="9034362at2"/>
<proteinExistence type="predicted"/>
<dbReference type="SMART" id="SM00530">
    <property type="entry name" value="HTH_XRE"/>
    <property type="match status" value="1"/>
</dbReference>
<accession>A0A318SX07</accession>
<dbReference type="RefSeq" id="WP_110465987.1">
    <property type="nucleotide sequence ID" value="NZ_JAMOFZ010000015.1"/>
</dbReference>
<reference evidence="3 4" key="1">
    <citation type="submission" date="2018-06" db="EMBL/GenBank/DDBJ databases">
        <title>Genomic Encyclopedia of Type Strains, Phase III (KMG-III): the genomes of soil and plant-associated and newly described type strains.</title>
        <authorList>
            <person name="Whitman W."/>
        </authorList>
    </citation>
    <scope>NUCLEOTIDE SEQUENCE [LARGE SCALE GENOMIC DNA]</scope>
    <source>
        <strain evidence="3 4">CECT 7646</strain>
    </source>
</reference>
<dbReference type="GO" id="GO:0003677">
    <property type="term" value="F:DNA binding"/>
    <property type="evidence" value="ECO:0007669"/>
    <property type="project" value="InterPro"/>
</dbReference>
<evidence type="ECO:0000313" key="4">
    <source>
        <dbReference type="Proteomes" id="UP000247540"/>
    </source>
</evidence>
<dbReference type="Pfam" id="PF01381">
    <property type="entry name" value="HTH_3"/>
    <property type="match status" value="1"/>
</dbReference>
<dbReference type="AlphaFoldDB" id="A0A318SX07"/>
<sequence>MKTVGERIRQAREARGLSQGDLALRVGFAHQSAIGNLESRATGRGGFRLSEIARELSVSVEWLLNGPDGPVPFVDGDAAPAGDHVRVQAESPRPLGLLPDLEHATELLRGLPREGVKEAISHLEFLTYKHRRPPEPAGRATPGVKPGCTPRAS</sequence>
<gene>
    <name evidence="3" type="ORF">DFQ15_11520</name>
</gene>
<evidence type="ECO:0000259" key="2">
    <source>
        <dbReference type="PROSITE" id="PS50943"/>
    </source>
</evidence>
<dbReference type="InterPro" id="IPR001387">
    <property type="entry name" value="Cro/C1-type_HTH"/>
</dbReference>
<dbReference type="CDD" id="cd00093">
    <property type="entry name" value="HTH_XRE"/>
    <property type="match status" value="1"/>
</dbReference>
<dbReference type="SUPFAM" id="SSF47413">
    <property type="entry name" value="lambda repressor-like DNA-binding domains"/>
    <property type="match status" value="1"/>
</dbReference>
<organism evidence="3 4">
    <name type="scientific">Xylophilus ampelinus</name>
    <dbReference type="NCBI Taxonomy" id="54067"/>
    <lineage>
        <taxon>Bacteria</taxon>
        <taxon>Pseudomonadati</taxon>
        <taxon>Pseudomonadota</taxon>
        <taxon>Betaproteobacteria</taxon>
        <taxon>Burkholderiales</taxon>
        <taxon>Xylophilus</taxon>
    </lineage>
</organism>
<dbReference type="InterPro" id="IPR010982">
    <property type="entry name" value="Lambda_DNA-bd_dom_sf"/>
</dbReference>